<dbReference type="GO" id="GO:0015095">
    <property type="term" value="F:magnesium ion transmembrane transporter activity"/>
    <property type="evidence" value="ECO:0007669"/>
    <property type="project" value="InterPro"/>
</dbReference>
<feature type="region of interest" description="Disordered" evidence="6">
    <location>
        <begin position="365"/>
        <end position="392"/>
    </location>
</feature>
<dbReference type="RefSeq" id="XP_032815286.1">
    <property type="nucleotide sequence ID" value="XM_032959395.1"/>
</dbReference>
<dbReference type="KEGG" id="pmrn:116945176"/>
<accession>A0AAJ7WZ11</accession>
<protein>
    <submittedName>
        <fullName evidence="9 10">NIPA-like protein 2 isoform X1</fullName>
    </submittedName>
</protein>
<feature type="transmembrane region" description="Helical" evidence="7">
    <location>
        <begin position="297"/>
        <end position="319"/>
    </location>
</feature>
<evidence type="ECO:0000256" key="6">
    <source>
        <dbReference type="SAM" id="MobiDB-lite"/>
    </source>
</evidence>
<evidence type="ECO:0000256" key="5">
    <source>
        <dbReference type="ARBA" id="ARBA00023136"/>
    </source>
</evidence>
<keyword evidence="8" id="KW-1185">Reference proteome</keyword>
<feature type="transmembrane region" description="Helical" evidence="7">
    <location>
        <begin position="81"/>
        <end position="100"/>
    </location>
</feature>
<dbReference type="SUPFAM" id="SSF103481">
    <property type="entry name" value="Multidrug resistance efflux transporter EmrE"/>
    <property type="match status" value="1"/>
</dbReference>
<feature type="transmembrane region" description="Helical" evidence="7">
    <location>
        <begin position="106"/>
        <end position="128"/>
    </location>
</feature>
<feature type="transmembrane region" description="Helical" evidence="7">
    <location>
        <begin position="240"/>
        <end position="260"/>
    </location>
</feature>
<evidence type="ECO:0000313" key="8">
    <source>
        <dbReference type="Proteomes" id="UP001318040"/>
    </source>
</evidence>
<keyword evidence="3 7" id="KW-0812">Transmembrane</keyword>
<dbReference type="InterPro" id="IPR008521">
    <property type="entry name" value="Mg_trans_NIPA"/>
</dbReference>
<dbReference type="AlphaFoldDB" id="A0AAJ7WZ11"/>
<organism evidence="8 10">
    <name type="scientific">Petromyzon marinus</name>
    <name type="common">Sea lamprey</name>
    <dbReference type="NCBI Taxonomy" id="7757"/>
    <lineage>
        <taxon>Eukaryota</taxon>
        <taxon>Metazoa</taxon>
        <taxon>Chordata</taxon>
        <taxon>Craniata</taxon>
        <taxon>Vertebrata</taxon>
        <taxon>Cyclostomata</taxon>
        <taxon>Hyperoartia</taxon>
        <taxon>Petromyzontiformes</taxon>
        <taxon>Petromyzontidae</taxon>
        <taxon>Petromyzon</taxon>
    </lineage>
</organism>
<evidence type="ECO:0000256" key="7">
    <source>
        <dbReference type="SAM" id="Phobius"/>
    </source>
</evidence>
<evidence type="ECO:0000256" key="4">
    <source>
        <dbReference type="ARBA" id="ARBA00022989"/>
    </source>
</evidence>
<keyword evidence="4 7" id="KW-1133">Transmembrane helix</keyword>
<keyword evidence="5 7" id="KW-0472">Membrane</keyword>
<comment type="similarity">
    <text evidence="2">Belongs to the NIPA family.</text>
</comment>
<sequence>MEKTAQLTLTTSTSVSDVRAMTGEAAEAPTPTAPADEWNQVIGCLLIVCCNLLLSGAFSLQKSVHVRAGLGKCAHPYATSPAWRLGLVLMVLGETGSFVAYGFAPIILLAPVAAISIVASSVLGAVFMKECVRPFDAAGPVVVVVGVYLIGAFTPNTALELSAAVLVQRLVGWQCLLYVSVEMVAFCLLLYFYRHRGVQSVLMVLALAALLGSVAVISMQGVAGMLVLSVAGSMQLTYPIFYVLLVTMMSSAFFQADFLWQATEQFGSTRVIPINYIFSTISSVAAGGIFYQQFRGAALLNVLLYILGCLLCALGVLLVTRNRGKTPSPFLTADFTGATAGLAAATPDPFAFSYRTLVKEEREREQQMAATSLPPPEFVLPPTAGAYSSTRH</sequence>
<proteinExistence type="inferred from homology"/>
<feature type="transmembrane region" description="Helical" evidence="7">
    <location>
        <begin position="272"/>
        <end position="291"/>
    </location>
</feature>
<name>A0AAJ7WZ11_PETMA</name>
<reference evidence="9 10" key="1">
    <citation type="submission" date="2025-04" db="UniProtKB">
        <authorList>
            <consortium name="RefSeq"/>
        </authorList>
    </citation>
    <scope>IDENTIFICATION</scope>
    <source>
        <tissue evidence="9 10">Sperm</tissue>
    </source>
</reference>
<evidence type="ECO:0000256" key="3">
    <source>
        <dbReference type="ARBA" id="ARBA00022692"/>
    </source>
</evidence>
<feature type="transmembrane region" description="Helical" evidence="7">
    <location>
        <begin position="140"/>
        <end position="159"/>
    </location>
</feature>
<evidence type="ECO:0000313" key="9">
    <source>
        <dbReference type="RefSeq" id="XP_032815285.1"/>
    </source>
</evidence>
<evidence type="ECO:0000256" key="1">
    <source>
        <dbReference type="ARBA" id="ARBA00004141"/>
    </source>
</evidence>
<dbReference type="InterPro" id="IPR037185">
    <property type="entry name" value="EmrE-like"/>
</dbReference>
<dbReference type="Pfam" id="PF05653">
    <property type="entry name" value="Mg_trans_NIPA"/>
    <property type="match status" value="1"/>
</dbReference>
<dbReference type="RefSeq" id="XP_032815285.1">
    <property type="nucleotide sequence ID" value="XM_032959394.1"/>
</dbReference>
<dbReference type="Proteomes" id="UP001318040">
    <property type="component" value="Chromosome 23"/>
</dbReference>
<dbReference type="PANTHER" id="PTHR12570:SF14">
    <property type="entry name" value="NIPA-LIKE PROTEIN 3"/>
    <property type="match status" value="1"/>
</dbReference>
<feature type="transmembrane region" description="Helical" evidence="7">
    <location>
        <begin position="38"/>
        <end position="60"/>
    </location>
</feature>
<gene>
    <name evidence="9 10" type="primary">LOC116945176</name>
</gene>
<evidence type="ECO:0000313" key="10">
    <source>
        <dbReference type="RefSeq" id="XP_032815286.1"/>
    </source>
</evidence>
<dbReference type="PANTHER" id="PTHR12570">
    <property type="match status" value="1"/>
</dbReference>
<comment type="subcellular location">
    <subcellularLocation>
        <location evidence="1">Membrane</location>
        <topology evidence="1">Multi-pass membrane protein</topology>
    </subcellularLocation>
</comment>
<dbReference type="GO" id="GO:0016020">
    <property type="term" value="C:membrane"/>
    <property type="evidence" value="ECO:0007669"/>
    <property type="project" value="UniProtKB-SubCell"/>
</dbReference>
<feature type="transmembrane region" description="Helical" evidence="7">
    <location>
        <begin position="171"/>
        <end position="192"/>
    </location>
</feature>
<feature type="transmembrane region" description="Helical" evidence="7">
    <location>
        <begin position="204"/>
        <end position="228"/>
    </location>
</feature>
<evidence type="ECO:0000256" key="2">
    <source>
        <dbReference type="ARBA" id="ARBA00007230"/>
    </source>
</evidence>